<dbReference type="STRING" id="1306861.A0A4U6X8L5"/>
<evidence type="ECO:0000313" key="4">
    <source>
        <dbReference type="Proteomes" id="UP000310108"/>
    </source>
</evidence>
<dbReference type="Proteomes" id="UP000310108">
    <property type="component" value="Unassembled WGS sequence"/>
</dbReference>
<comment type="caution">
    <text evidence="3">The sequence shown here is derived from an EMBL/GenBank/DDBJ whole genome shotgun (WGS) entry which is preliminary data.</text>
</comment>
<dbReference type="PANTHER" id="PTHR35393">
    <property type="entry name" value="CHROMOSOME 1, WHOLE GENOME SHOTGUN SEQUENCE"/>
    <property type="match status" value="1"/>
</dbReference>
<dbReference type="AlphaFoldDB" id="A0A4U6X8L5"/>
<keyword evidence="4" id="KW-1185">Reference proteome</keyword>
<dbReference type="OrthoDB" id="2344312at2759"/>
<evidence type="ECO:0000259" key="2">
    <source>
        <dbReference type="Pfam" id="PF24840"/>
    </source>
</evidence>
<keyword evidence="1" id="KW-0472">Membrane</keyword>
<dbReference type="EMBL" id="PJEX01000275">
    <property type="protein sequence ID" value="TKW51888.1"/>
    <property type="molecule type" value="Genomic_DNA"/>
</dbReference>
<feature type="domain" description="SigF-like NTF2-like" evidence="2">
    <location>
        <begin position="1"/>
        <end position="124"/>
    </location>
</feature>
<proteinExistence type="predicted"/>
<reference evidence="3 4" key="1">
    <citation type="journal article" date="2019" name="PLoS ONE">
        <title>Comparative genome analysis indicates high evolutionary potential of pathogenicity genes in Colletotrichum tanaceti.</title>
        <authorList>
            <person name="Lelwala R.V."/>
            <person name="Korhonen P.K."/>
            <person name="Young N.D."/>
            <person name="Scott J.B."/>
            <person name="Ades P.A."/>
            <person name="Gasser R.B."/>
            <person name="Taylor P.W.J."/>
        </authorList>
    </citation>
    <scope>NUCLEOTIDE SEQUENCE [LARGE SCALE GENOMIC DNA]</scope>
    <source>
        <strain evidence="3">BRIP57314</strain>
    </source>
</reference>
<organism evidence="3 4">
    <name type="scientific">Colletotrichum tanaceti</name>
    <dbReference type="NCBI Taxonomy" id="1306861"/>
    <lineage>
        <taxon>Eukaryota</taxon>
        <taxon>Fungi</taxon>
        <taxon>Dikarya</taxon>
        <taxon>Ascomycota</taxon>
        <taxon>Pezizomycotina</taxon>
        <taxon>Sordariomycetes</taxon>
        <taxon>Hypocreomycetidae</taxon>
        <taxon>Glomerellales</taxon>
        <taxon>Glomerellaceae</taxon>
        <taxon>Colletotrichum</taxon>
        <taxon>Colletotrichum destructivum species complex</taxon>
    </lineage>
</organism>
<sequence>MDHPVKEIRTVIRDLVQGSPEKQQNAIYSNYAEDAAFTHPFCHVPSFGNVQIPFLFPINSRWVVLRIFRWYRILSPNIEMEIESCVQDQKTNLLYIKMRQDFRLWFVPFYNAPVELVVVLRLETRTVDANGNPLPRGYGDSNTVGSRQRQFIVSHEDHYQVGEVLKFLVPFFGYWAWHVWTLFGTVVCVVGAFLGYPLTLLYQQFSGISSTNGNGSLMENRRD</sequence>
<dbReference type="InterPro" id="IPR057514">
    <property type="entry name" value="NTF2_SigF"/>
</dbReference>
<keyword evidence="1" id="KW-0812">Transmembrane</keyword>
<evidence type="ECO:0000256" key="1">
    <source>
        <dbReference type="SAM" id="Phobius"/>
    </source>
</evidence>
<dbReference type="Pfam" id="PF24840">
    <property type="entry name" value="NTF2_SigF"/>
    <property type="match status" value="1"/>
</dbReference>
<protein>
    <recommendedName>
        <fullName evidence="2">SigF-like NTF2-like domain-containing protein</fullName>
    </recommendedName>
</protein>
<name>A0A4U6X8L5_9PEZI</name>
<feature type="transmembrane region" description="Helical" evidence="1">
    <location>
        <begin position="175"/>
        <end position="196"/>
    </location>
</feature>
<dbReference type="PANTHER" id="PTHR35393:SF1">
    <property type="entry name" value="SNOAL-LIKE DOMAIN-CONTAINING PROTEIN"/>
    <property type="match status" value="1"/>
</dbReference>
<keyword evidence="1" id="KW-1133">Transmembrane helix</keyword>
<evidence type="ECO:0000313" key="3">
    <source>
        <dbReference type="EMBL" id="TKW51888.1"/>
    </source>
</evidence>
<gene>
    <name evidence="3" type="ORF">CTA1_3622</name>
</gene>
<accession>A0A4U6X8L5</accession>